<protein>
    <submittedName>
        <fullName evidence="2">Uncharacterized protein</fullName>
    </submittedName>
</protein>
<evidence type="ECO:0000256" key="1">
    <source>
        <dbReference type="SAM" id="MobiDB-lite"/>
    </source>
</evidence>
<keyword evidence="4" id="KW-1185">Reference proteome</keyword>
<feature type="non-terminal residue" evidence="2">
    <location>
        <position position="72"/>
    </location>
</feature>
<dbReference type="EMBL" id="CAXAMM010016681">
    <property type="protein sequence ID" value="CAK9039647.1"/>
    <property type="molecule type" value="Genomic_DNA"/>
</dbReference>
<organism evidence="2 4">
    <name type="scientific">Durusdinium trenchii</name>
    <dbReference type="NCBI Taxonomy" id="1381693"/>
    <lineage>
        <taxon>Eukaryota</taxon>
        <taxon>Sar</taxon>
        <taxon>Alveolata</taxon>
        <taxon>Dinophyceae</taxon>
        <taxon>Suessiales</taxon>
        <taxon>Symbiodiniaceae</taxon>
        <taxon>Durusdinium</taxon>
    </lineage>
</organism>
<gene>
    <name evidence="2" type="ORF">SCF082_LOCUS23194</name>
    <name evidence="3" type="ORF">SCF082_LOCUS23206</name>
</gene>
<evidence type="ECO:0000313" key="3">
    <source>
        <dbReference type="EMBL" id="CAK9039691.1"/>
    </source>
</evidence>
<comment type="caution">
    <text evidence="2">The sequence shown here is derived from an EMBL/GenBank/DDBJ whole genome shotgun (WGS) entry which is preliminary data.</text>
</comment>
<sequence length="72" mass="7649">LLADLQNPDTPTADGITGNAPLLPRRVQRGVVSAELGGDECLRPGLSVATSAAWHVHTLASPWARPEKYMTT</sequence>
<reference evidence="2 4" key="1">
    <citation type="submission" date="2024-02" db="EMBL/GenBank/DDBJ databases">
        <authorList>
            <person name="Chen Y."/>
            <person name="Shah S."/>
            <person name="Dougan E. K."/>
            <person name="Thang M."/>
            <person name="Chan C."/>
        </authorList>
    </citation>
    <scope>NUCLEOTIDE SEQUENCE [LARGE SCALE GENOMIC DNA]</scope>
</reference>
<dbReference type="EMBL" id="CAXAMM010016703">
    <property type="protein sequence ID" value="CAK9039691.1"/>
    <property type="molecule type" value="Genomic_DNA"/>
</dbReference>
<name>A0ABP0LLR5_9DINO</name>
<evidence type="ECO:0000313" key="2">
    <source>
        <dbReference type="EMBL" id="CAK9039647.1"/>
    </source>
</evidence>
<accession>A0ABP0LLR5</accession>
<feature type="non-terminal residue" evidence="2">
    <location>
        <position position="1"/>
    </location>
</feature>
<proteinExistence type="predicted"/>
<dbReference type="Proteomes" id="UP001642464">
    <property type="component" value="Unassembled WGS sequence"/>
</dbReference>
<feature type="region of interest" description="Disordered" evidence="1">
    <location>
        <begin position="1"/>
        <end position="21"/>
    </location>
</feature>
<evidence type="ECO:0000313" key="4">
    <source>
        <dbReference type="Proteomes" id="UP001642464"/>
    </source>
</evidence>